<comment type="caution">
    <text evidence="1">The sequence shown here is derived from an EMBL/GenBank/DDBJ whole genome shotgun (WGS) entry which is preliminary data.</text>
</comment>
<evidence type="ECO:0000313" key="1">
    <source>
        <dbReference type="EMBL" id="GIX73619.1"/>
    </source>
</evidence>
<dbReference type="EMBL" id="BPLR01019969">
    <property type="protein sequence ID" value="GIX73619.1"/>
    <property type="molecule type" value="Genomic_DNA"/>
</dbReference>
<gene>
    <name evidence="1" type="ORF">CEXT_422881</name>
</gene>
<sequence length="78" mass="9062">MDFHKSLIEILFSSLQQTWPQFQRQQTSRINSLLNFPLKYPPSSTHKFHSGRTRISGDAVPNDIDLILYWDQLRTSGG</sequence>
<evidence type="ECO:0000313" key="2">
    <source>
        <dbReference type="Proteomes" id="UP001054945"/>
    </source>
</evidence>
<reference evidence="1 2" key="1">
    <citation type="submission" date="2021-06" db="EMBL/GenBank/DDBJ databases">
        <title>Caerostris extrusa draft genome.</title>
        <authorList>
            <person name="Kono N."/>
            <person name="Arakawa K."/>
        </authorList>
    </citation>
    <scope>NUCLEOTIDE SEQUENCE [LARGE SCALE GENOMIC DNA]</scope>
</reference>
<protein>
    <submittedName>
        <fullName evidence="1">Uncharacterized protein</fullName>
    </submittedName>
</protein>
<dbReference type="Proteomes" id="UP001054945">
    <property type="component" value="Unassembled WGS sequence"/>
</dbReference>
<organism evidence="1 2">
    <name type="scientific">Caerostris extrusa</name>
    <name type="common">Bark spider</name>
    <name type="synonym">Caerostris bankana</name>
    <dbReference type="NCBI Taxonomy" id="172846"/>
    <lineage>
        <taxon>Eukaryota</taxon>
        <taxon>Metazoa</taxon>
        <taxon>Ecdysozoa</taxon>
        <taxon>Arthropoda</taxon>
        <taxon>Chelicerata</taxon>
        <taxon>Arachnida</taxon>
        <taxon>Araneae</taxon>
        <taxon>Araneomorphae</taxon>
        <taxon>Entelegynae</taxon>
        <taxon>Araneoidea</taxon>
        <taxon>Araneidae</taxon>
        <taxon>Caerostris</taxon>
    </lineage>
</organism>
<accession>A0AAV4MS13</accession>
<dbReference type="AlphaFoldDB" id="A0AAV4MS13"/>
<keyword evidence="2" id="KW-1185">Reference proteome</keyword>
<proteinExistence type="predicted"/>
<name>A0AAV4MS13_CAEEX</name>